<feature type="domain" description="RNA-binding S4" evidence="2">
    <location>
        <begin position="177"/>
        <end position="242"/>
    </location>
</feature>
<comment type="caution">
    <text evidence="3">The sequence shown here is derived from an EMBL/GenBank/DDBJ whole genome shotgun (WGS) entry which is preliminary data.</text>
</comment>
<dbReference type="Proteomes" id="UP000019681">
    <property type="component" value="Unassembled WGS sequence"/>
</dbReference>
<accession>A0A017RVL6</accession>
<dbReference type="OrthoDB" id="9812787at2"/>
<dbReference type="Gene3D" id="3.10.290.10">
    <property type="entry name" value="RNA-binding S4 domain"/>
    <property type="match status" value="1"/>
</dbReference>
<reference evidence="3 4" key="1">
    <citation type="journal article" date="2014" name="Genome Announc.">
        <title>Draft Genome Sequence of Fervidicella metallireducens Strain AeBT, an Iron-Reducing Thermoanaerobe from the Great Artesian Basin.</title>
        <authorList>
            <person name="Patel B.K."/>
        </authorList>
    </citation>
    <scope>NUCLEOTIDE SEQUENCE [LARGE SCALE GENOMIC DNA]</scope>
    <source>
        <strain evidence="3 4">AeB</strain>
    </source>
</reference>
<evidence type="ECO:0000313" key="3">
    <source>
        <dbReference type="EMBL" id="EYE88444.1"/>
    </source>
</evidence>
<dbReference type="AlphaFoldDB" id="A0A017RVL6"/>
<proteinExistence type="predicted"/>
<dbReference type="InterPro" id="IPR012677">
    <property type="entry name" value="Nucleotide-bd_a/b_plait_sf"/>
</dbReference>
<dbReference type="InterPro" id="IPR036986">
    <property type="entry name" value="S4_RNA-bd_sf"/>
</dbReference>
<dbReference type="InterPro" id="IPR002942">
    <property type="entry name" value="S4_RNA-bd"/>
</dbReference>
<dbReference type="Pfam" id="PF17774">
    <property type="entry name" value="YlmH_RBD"/>
    <property type="match status" value="1"/>
</dbReference>
<dbReference type="Gene3D" id="3.30.70.330">
    <property type="match status" value="1"/>
</dbReference>
<sequence>MNLYITKNEEQNEKTKQLYGKIKRAKESWQPVFTSFLGPDEQILLSKMCESEDLCVNFFGSKGCFERAMAVISSYKYEGDIPLEVIKITANMKFEKLEHKDYFGTLLSLGIKKEKIGDINVYSDGAEIWISREISDYVCLNLNKIKHTGVKVNKIPVHEARERVQEFKITNVNVASTRLDCFVSEITGLSRSLAASKVKSGDVKLNHCVIEDTSFKVSEGDIISIRGFGRFIVHSFIKTSKSGRLVYQIKKYI</sequence>
<protein>
    <recommendedName>
        <fullName evidence="2">RNA-binding S4 domain-containing protein</fullName>
    </recommendedName>
</protein>
<gene>
    <name evidence="3" type="ORF">Q428_08085</name>
</gene>
<dbReference type="EMBL" id="AZQP01000021">
    <property type="protein sequence ID" value="EYE88444.1"/>
    <property type="molecule type" value="Genomic_DNA"/>
</dbReference>
<evidence type="ECO:0000313" key="4">
    <source>
        <dbReference type="Proteomes" id="UP000019681"/>
    </source>
</evidence>
<dbReference type="STRING" id="1403537.Q428_08085"/>
<dbReference type="SMART" id="SM00363">
    <property type="entry name" value="S4"/>
    <property type="match status" value="1"/>
</dbReference>
<organism evidence="3 4">
    <name type="scientific">Fervidicella metallireducens AeB</name>
    <dbReference type="NCBI Taxonomy" id="1403537"/>
    <lineage>
        <taxon>Bacteria</taxon>
        <taxon>Bacillati</taxon>
        <taxon>Bacillota</taxon>
        <taxon>Clostridia</taxon>
        <taxon>Eubacteriales</taxon>
        <taxon>Clostridiaceae</taxon>
        <taxon>Fervidicella</taxon>
    </lineage>
</organism>
<dbReference type="GO" id="GO:0003723">
    <property type="term" value="F:RNA binding"/>
    <property type="evidence" value="ECO:0007669"/>
    <property type="project" value="UniProtKB-KW"/>
</dbReference>
<dbReference type="CDD" id="cd00165">
    <property type="entry name" value="S4"/>
    <property type="match status" value="1"/>
</dbReference>
<dbReference type="InterPro" id="IPR040591">
    <property type="entry name" value="RqcP2_RBD"/>
</dbReference>
<dbReference type="PROSITE" id="PS50889">
    <property type="entry name" value="S4"/>
    <property type="match status" value="1"/>
</dbReference>
<evidence type="ECO:0000256" key="1">
    <source>
        <dbReference type="PROSITE-ProRule" id="PRU00182"/>
    </source>
</evidence>
<dbReference type="Gene3D" id="3.30.1370.160">
    <property type="match status" value="1"/>
</dbReference>
<dbReference type="SUPFAM" id="SSF55174">
    <property type="entry name" value="Alpha-L RNA-binding motif"/>
    <property type="match status" value="1"/>
</dbReference>
<keyword evidence="4" id="KW-1185">Reference proteome</keyword>
<name>A0A017RVL6_9CLOT</name>
<keyword evidence="1" id="KW-0694">RNA-binding</keyword>
<dbReference type="RefSeq" id="WP_051515044.1">
    <property type="nucleotide sequence ID" value="NZ_AZQP01000021.1"/>
</dbReference>
<evidence type="ECO:0000259" key="2">
    <source>
        <dbReference type="SMART" id="SM00363"/>
    </source>
</evidence>